<organism evidence="1 2">
    <name type="scientific">Zopfia rhizophila CBS 207.26</name>
    <dbReference type="NCBI Taxonomy" id="1314779"/>
    <lineage>
        <taxon>Eukaryota</taxon>
        <taxon>Fungi</taxon>
        <taxon>Dikarya</taxon>
        <taxon>Ascomycota</taxon>
        <taxon>Pezizomycotina</taxon>
        <taxon>Dothideomycetes</taxon>
        <taxon>Dothideomycetes incertae sedis</taxon>
        <taxon>Zopfiaceae</taxon>
        <taxon>Zopfia</taxon>
    </lineage>
</organism>
<name>A0A6A6E6G9_9PEZI</name>
<sequence length="166" mass="18828">MAAPPIEVFEAMEAESLVNGVWFHILSQVFTFPTYIIAPEYVTGDHRRRGDLFVIRVADRKAVFAYEGKKAEPPEHVVKNHSPQIKGYLKDMRGTRSYAFGVLAAGTSYCILQWEGSNLHGRIRPLPMLIQGIQEYGPKPLNLVQNYGTVIRILRSIEVWITENVN</sequence>
<keyword evidence="2" id="KW-1185">Reference proteome</keyword>
<dbReference type="AlphaFoldDB" id="A0A6A6E6G9"/>
<dbReference type="EMBL" id="ML994626">
    <property type="protein sequence ID" value="KAF2187537.1"/>
    <property type="molecule type" value="Genomic_DNA"/>
</dbReference>
<accession>A0A6A6E6G9</accession>
<evidence type="ECO:0000313" key="2">
    <source>
        <dbReference type="Proteomes" id="UP000800200"/>
    </source>
</evidence>
<proteinExistence type="predicted"/>
<evidence type="ECO:0008006" key="3">
    <source>
        <dbReference type="Google" id="ProtNLM"/>
    </source>
</evidence>
<reference evidence="1" key="1">
    <citation type="journal article" date="2020" name="Stud. Mycol.">
        <title>101 Dothideomycetes genomes: a test case for predicting lifestyles and emergence of pathogens.</title>
        <authorList>
            <person name="Haridas S."/>
            <person name="Albert R."/>
            <person name="Binder M."/>
            <person name="Bloem J."/>
            <person name="Labutti K."/>
            <person name="Salamov A."/>
            <person name="Andreopoulos B."/>
            <person name="Baker S."/>
            <person name="Barry K."/>
            <person name="Bills G."/>
            <person name="Bluhm B."/>
            <person name="Cannon C."/>
            <person name="Castanera R."/>
            <person name="Culley D."/>
            <person name="Daum C."/>
            <person name="Ezra D."/>
            <person name="Gonzalez J."/>
            <person name="Henrissat B."/>
            <person name="Kuo A."/>
            <person name="Liang C."/>
            <person name="Lipzen A."/>
            <person name="Lutzoni F."/>
            <person name="Magnuson J."/>
            <person name="Mondo S."/>
            <person name="Nolan M."/>
            <person name="Ohm R."/>
            <person name="Pangilinan J."/>
            <person name="Park H.-J."/>
            <person name="Ramirez L."/>
            <person name="Alfaro M."/>
            <person name="Sun H."/>
            <person name="Tritt A."/>
            <person name="Yoshinaga Y."/>
            <person name="Zwiers L.-H."/>
            <person name="Turgeon B."/>
            <person name="Goodwin S."/>
            <person name="Spatafora J."/>
            <person name="Crous P."/>
            <person name="Grigoriev I."/>
        </authorList>
    </citation>
    <scope>NUCLEOTIDE SEQUENCE</scope>
    <source>
        <strain evidence="1">CBS 207.26</strain>
    </source>
</reference>
<evidence type="ECO:0000313" key="1">
    <source>
        <dbReference type="EMBL" id="KAF2187537.1"/>
    </source>
</evidence>
<protein>
    <recommendedName>
        <fullName evidence="3">Fungal-type protein kinase domain-containing protein</fullName>
    </recommendedName>
</protein>
<dbReference type="Proteomes" id="UP000800200">
    <property type="component" value="Unassembled WGS sequence"/>
</dbReference>
<dbReference type="OrthoDB" id="5064119at2759"/>
<gene>
    <name evidence="1" type="ORF">K469DRAFT_770587</name>
</gene>